<evidence type="ECO:0000256" key="1">
    <source>
        <dbReference type="PIRSR" id="PIRSR613078-1"/>
    </source>
</evidence>
<comment type="caution">
    <text evidence="3">The sequence shown here is derived from an EMBL/GenBank/DDBJ whole genome shotgun (WGS) entry which is preliminary data.</text>
</comment>
<feature type="active site" description="Proton donor/acceptor" evidence="1">
    <location>
        <position position="85"/>
    </location>
</feature>
<dbReference type="Pfam" id="PF00300">
    <property type="entry name" value="His_Phos_1"/>
    <property type="match status" value="1"/>
</dbReference>
<dbReference type="InterPro" id="IPR013078">
    <property type="entry name" value="His_Pase_superF_clade-1"/>
</dbReference>
<reference evidence="3 4" key="1">
    <citation type="submission" date="2019-08" db="EMBL/GenBank/DDBJ databases">
        <title>Genome sequencing of Paenibacillus faecis DSM 23593(T).</title>
        <authorList>
            <person name="Kook J.-K."/>
            <person name="Park S.-N."/>
            <person name="Lim Y.K."/>
        </authorList>
    </citation>
    <scope>NUCLEOTIDE SEQUENCE [LARGE SCALE GENOMIC DNA]</scope>
    <source>
        <strain evidence="3 4">DSM 23593</strain>
    </source>
</reference>
<dbReference type="InterPro" id="IPR029033">
    <property type="entry name" value="His_PPase_superfam"/>
</dbReference>
<feature type="active site" description="Tele-phosphohistidine intermediate" evidence="1">
    <location>
        <position position="8"/>
    </location>
</feature>
<dbReference type="OrthoDB" id="9782128at2"/>
<feature type="binding site" evidence="2">
    <location>
        <begin position="7"/>
        <end position="14"/>
    </location>
    <ligand>
        <name>substrate</name>
    </ligand>
</feature>
<dbReference type="InterPro" id="IPR050275">
    <property type="entry name" value="PGM_Phosphatase"/>
</dbReference>
<dbReference type="Gene3D" id="3.40.50.1240">
    <property type="entry name" value="Phosphoglycerate mutase-like"/>
    <property type="match status" value="1"/>
</dbReference>
<evidence type="ECO:0000313" key="3">
    <source>
        <dbReference type="EMBL" id="TYA13325.1"/>
    </source>
</evidence>
<protein>
    <submittedName>
        <fullName evidence="3">Histidine phosphatase family protein</fullName>
    </submittedName>
</protein>
<feature type="binding site" evidence="2">
    <location>
        <position position="60"/>
    </location>
    <ligand>
        <name>substrate</name>
    </ligand>
</feature>
<dbReference type="SUPFAM" id="SSF53254">
    <property type="entry name" value="Phosphoglycerate mutase-like"/>
    <property type="match status" value="1"/>
</dbReference>
<name>A0A5D0CWX7_9BACL</name>
<sequence>MLVGLIRHGLTDWNAAGRIQGQSDIPLNDEGRRQAVRLAERLKEDKGIRWDFVITSGLKRAEETGEIIANRLGIPLYEPDPRIMERSFGQAEGLTALERESKWGKDWDLQELGQEKIEAIRQRALSFLSELGERYGDQNVLVVSHGGLLAQLFAALYQDQCTERIGNLSLTILEKNETSWDLRLYNCLRHLEEIIEEMK</sequence>
<evidence type="ECO:0000313" key="4">
    <source>
        <dbReference type="Proteomes" id="UP000325218"/>
    </source>
</evidence>
<dbReference type="Proteomes" id="UP000325218">
    <property type="component" value="Unassembled WGS sequence"/>
</dbReference>
<dbReference type="RefSeq" id="WP_148451921.1">
    <property type="nucleotide sequence ID" value="NZ_VSDO01000002.1"/>
</dbReference>
<proteinExistence type="predicted"/>
<keyword evidence="4" id="KW-1185">Reference proteome</keyword>
<dbReference type="PANTHER" id="PTHR48100">
    <property type="entry name" value="BROAD-SPECIFICITY PHOSPHATASE YOR283W-RELATED"/>
    <property type="match status" value="1"/>
</dbReference>
<organism evidence="3 4">
    <name type="scientific">Paenibacillus faecis</name>
    <dbReference type="NCBI Taxonomy" id="862114"/>
    <lineage>
        <taxon>Bacteria</taxon>
        <taxon>Bacillati</taxon>
        <taxon>Bacillota</taxon>
        <taxon>Bacilli</taxon>
        <taxon>Bacillales</taxon>
        <taxon>Paenibacillaceae</taxon>
        <taxon>Paenibacillus</taxon>
    </lineage>
</organism>
<gene>
    <name evidence="3" type="ORF">FRY98_11710</name>
</gene>
<dbReference type="EMBL" id="VSDO01000002">
    <property type="protein sequence ID" value="TYA13325.1"/>
    <property type="molecule type" value="Genomic_DNA"/>
</dbReference>
<evidence type="ECO:0000256" key="2">
    <source>
        <dbReference type="PIRSR" id="PIRSR613078-2"/>
    </source>
</evidence>
<accession>A0A5D0CWX7</accession>
<dbReference type="CDD" id="cd07067">
    <property type="entry name" value="HP_PGM_like"/>
    <property type="match status" value="1"/>
</dbReference>
<dbReference type="GO" id="GO:0016791">
    <property type="term" value="F:phosphatase activity"/>
    <property type="evidence" value="ECO:0007669"/>
    <property type="project" value="TreeGrafter"/>
</dbReference>
<dbReference type="SMART" id="SM00855">
    <property type="entry name" value="PGAM"/>
    <property type="match status" value="1"/>
</dbReference>
<dbReference type="AlphaFoldDB" id="A0A5D0CWX7"/>